<dbReference type="InterPro" id="IPR052399">
    <property type="entry name" value="Phage_Baseplate_Assmbl_Protein"/>
</dbReference>
<evidence type="ECO:0000313" key="5">
    <source>
        <dbReference type="EMBL" id="ASJ54194.1"/>
    </source>
</evidence>
<dbReference type="InterPro" id="IPR058530">
    <property type="entry name" value="Baseplate_J-like_C"/>
</dbReference>
<evidence type="ECO:0000259" key="2">
    <source>
        <dbReference type="Pfam" id="PF04865"/>
    </source>
</evidence>
<name>A0A220MGG7_9BACL</name>
<reference evidence="5 6" key="1">
    <citation type="submission" date="2016-11" db="EMBL/GenBank/DDBJ databases">
        <authorList>
            <person name="Jaros S."/>
            <person name="Januszkiewicz K."/>
            <person name="Wedrychowicz H."/>
        </authorList>
    </citation>
    <scope>NUCLEOTIDE SEQUENCE [LARGE SCALE GENOMIC DNA]</scope>
    <source>
        <strain evidence="5 6">NF2</strain>
    </source>
</reference>
<evidence type="ECO:0000256" key="1">
    <source>
        <dbReference type="ARBA" id="ARBA00038087"/>
    </source>
</evidence>
<dbReference type="Pfam" id="PF26079">
    <property type="entry name" value="Baseplate_J_C"/>
    <property type="match status" value="1"/>
</dbReference>
<dbReference type="KEGG" id="bfm:BP422_11940"/>
<dbReference type="PANTHER" id="PTHR37829:SF3">
    <property type="entry name" value="PROTEIN JAYE-RELATED"/>
    <property type="match status" value="1"/>
</dbReference>
<dbReference type="PANTHER" id="PTHR37829">
    <property type="entry name" value="PHAGE-LIKE ELEMENT PBSX PROTEIN XKDT"/>
    <property type="match status" value="1"/>
</dbReference>
<evidence type="ECO:0000313" key="6">
    <source>
        <dbReference type="Proteomes" id="UP000197781"/>
    </source>
</evidence>
<organism evidence="5 6">
    <name type="scientific">Brevibacillus formosus</name>
    <dbReference type="NCBI Taxonomy" id="54913"/>
    <lineage>
        <taxon>Bacteria</taxon>
        <taxon>Bacillati</taxon>
        <taxon>Bacillota</taxon>
        <taxon>Bacilli</taxon>
        <taxon>Bacillales</taxon>
        <taxon>Paenibacillaceae</taxon>
        <taxon>Brevibacillus</taxon>
    </lineage>
</organism>
<dbReference type="InterPro" id="IPR058531">
    <property type="entry name" value="Baseplate_J_M"/>
</dbReference>
<feature type="domain" description="Baseplate J-like central" evidence="3">
    <location>
        <begin position="181"/>
        <end position="260"/>
    </location>
</feature>
<dbReference type="RefSeq" id="WP_088907978.1">
    <property type="nucleotide sequence ID" value="NZ_CP018145.1"/>
</dbReference>
<feature type="domain" description="Baseplate J-like C-terminal" evidence="4">
    <location>
        <begin position="266"/>
        <end position="351"/>
    </location>
</feature>
<protein>
    <submittedName>
        <fullName evidence="5">Baseplate J family protein</fullName>
    </submittedName>
</protein>
<evidence type="ECO:0000259" key="4">
    <source>
        <dbReference type="Pfam" id="PF26079"/>
    </source>
</evidence>
<dbReference type="AlphaFoldDB" id="A0A220MGG7"/>
<dbReference type="Pfam" id="PF04865">
    <property type="entry name" value="Baseplate_J"/>
    <property type="match status" value="1"/>
</dbReference>
<dbReference type="InterPro" id="IPR006949">
    <property type="entry name" value="Barrel_Baseplate_J-like"/>
</dbReference>
<dbReference type="Proteomes" id="UP000197781">
    <property type="component" value="Chromosome"/>
</dbReference>
<comment type="similarity">
    <text evidence="1">Belongs to the Mu gp47/PBSX XkdT family.</text>
</comment>
<gene>
    <name evidence="5" type="ORF">BP422_11940</name>
</gene>
<sequence>MATKDEILAELLADIPDKYDKQVGEFIYDGLATVAEQFEKTDAKLDDVKGKLGIENLKGVELAQRIKERTGIDRKEATHAVGSVTVTGTGTISLGDLFETPGGIQFHAIETKAIVASGTVKVEAVVAGSSGNVPANSIILFPVTLSGFTAVTNPSPTSDGFDAESDEDLLKRYYQRIRTPATSGNKAHYKNWAMEVQGVGDVRIVPLWDGVNTVKVIIIDSDKKPASQAIVSAVQDHIDPGSTGKGEGQAPIGARTTVVSAAGISVNVSIKVTLAVGFSVEQVRNNIIASLTEYLKDIAFVESIVSYAKVGAAVLNSEGVADYSSLLVNNGTSNVPIEDEKVAVVGTVTVNV</sequence>
<accession>A0A220MGG7</accession>
<dbReference type="Pfam" id="PF26078">
    <property type="entry name" value="Baseplate_J_M"/>
    <property type="match status" value="1"/>
</dbReference>
<proteinExistence type="inferred from homology"/>
<evidence type="ECO:0000259" key="3">
    <source>
        <dbReference type="Pfam" id="PF26078"/>
    </source>
</evidence>
<feature type="domain" description="Baseplate protein J-like barrel" evidence="2">
    <location>
        <begin position="84"/>
        <end position="160"/>
    </location>
</feature>
<dbReference type="EMBL" id="CP018145">
    <property type="protein sequence ID" value="ASJ54194.1"/>
    <property type="molecule type" value="Genomic_DNA"/>
</dbReference>